<dbReference type="SUPFAM" id="SSF55174">
    <property type="entry name" value="Alpha-L RNA-binding motif"/>
    <property type="match status" value="1"/>
</dbReference>
<dbReference type="GO" id="GO:0003735">
    <property type="term" value="F:structural constituent of ribosome"/>
    <property type="evidence" value="ECO:0007669"/>
    <property type="project" value="TreeGrafter"/>
</dbReference>
<proteinExistence type="inferred from homology"/>
<dbReference type="CDD" id="cd00165">
    <property type="entry name" value="S4"/>
    <property type="match status" value="1"/>
</dbReference>
<dbReference type="PANTHER" id="PTHR11831">
    <property type="entry name" value="30S 40S RIBOSOMAL PROTEIN"/>
    <property type="match status" value="1"/>
</dbReference>
<dbReference type="GO" id="GO:0019843">
    <property type="term" value="F:rRNA binding"/>
    <property type="evidence" value="ECO:0007669"/>
    <property type="project" value="InterPro"/>
</dbReference>
<keyword evidence="2" id="KW-0687">Ribonucleoprotein</keyword>
<dbReference type="AlphaFoldDB" id="A0A2U8XGZ4"/>
<evidence type="ECO:0000259" key="4">
    <source>
        <dbReference type="SMART" id="SM00363"/>
    </source>
</evidence>
<dbReference type="EMBL" id="MG775430">
    <property type="protein sequence ID" value="AWN57609.1"/>
    <property type="molecule type" value="Genomic_DNA"/>
</dbReference>
<protein>
    <submittedName>
        <fullName evidence="5">Ribosomal protein S4</fullName>
    </submittedName>
</protein>
<evidence type="ECO:0000256" key="3">
    <source>
        <dbReference type="PROSITE-ProRule" id="PRU00182"/>
    </source>
</evidence>
<geneLocation type="mitochondrion" evidence="5"/>
<dbReference type="Gene3D" id="3.10.290.10">
    <property type="entry name" value="RNA-binding S4 domain"/>
    <property type="match status" value="1"/>
</dbReference>
<comment type="similarity">
    <text evidence="1">Belongs to the universal ribosomal protein uS4 family.</text>
</comment>
<keyword evidence="5" id="KW-0496">Mitochondrion</keyword>
<dbReference type="GO" id="GO:0015935">
    <property type="term" value="C:small ribosomal subunit"/>
    <property type="evidence" value="ECO:0007669"/>
    <property type="project" value="TreeGrafter"/>
</dbReference>
<dbReference type="InterPro" id="IPR002942">
    <property type="entry name" value="S4_RNA-bd"/>
</dbReference>
<dbReference type="Pfam" id="PF01479">
    <property type="entry name" value="S4"/>
    <property type="match status" value="1"/>
</dbReference>
<evidence type="ECO:0000313" key="5">
    <source>
        <dbReference type="EMBL" id="AWN57609.1"/>
    </source>
</evidence>
<feature type="domain" description="RNA-binding S4" evidence="4">
    <location>
        <begin position="19"/>
        <end position="80"/>
    </location>
</feature>
<reference evidence="5" key="2">
    <citation type="submission" date="2018-01" db="EMBL/GenBank/DDBJ databases">
        <authorList>
            <person name="Kim C.-K."/>
        </authorList>
    </citation>
    <scope>NUCLEOTIDE SEQUENCE</scope>
</reference>
<dbReference type="GO" id="GO:0042274">
    <property type="term" value="P:ribosomal small subunit biogenesis"/>
    <property type="evidence" value="ECO:0007669"/>
    <property type="project" value="TreeGrafter"/>
</dbReference>
<name>A0A2U8XGZ4_9ASTR</name>
<gene>
    <name evidence="5" type="primary">rps4</name>
</gene>
<accession>A0A2U8XGZ4</accession>
<evidence type="ECO:0000256" key="2">
    <source>
        <dbReference type="ARBA" id="ARBA00023274"/>
    </source>
</evidence>
<keyword evidence="5" id="KW-0689">Ribosomal protein</keyword>
<keyword evidence="3" id="KW-0694">RNA-binding</keyword>
<dbReference type="RefSeq" id="YP_009493664.1">
    <property type="nucleotide sequence ID" value="NC_037949.1"/>
</dbReference>
<reference evidence="5" key="1">
    <citation type="journal article" date="2018" name="Genes (Basel)">
        <title>Assembly of the Mitochondrial Genome in the Campanulaceae Family Using Illumina Low-Coverage Sequencing.</title>
        <authorList>
            <person name="Lee H.O."/>
            <person name="Choi J.W."/>
            <person name="Baek J.H."/>
            <person name="Oh J.H."/>
            <person name="Lee S.C."/>
            <person name="Kim C.K."/>
        </authorList>
    </citation>
    <scope>NUCLEOTIDE SEQUENCE</scope>
</reference>
<dbReference type="InterPro" id="IPR022801">
    <property type="entry name" value="Ribosomal_uS4"/>
</dbReference>
<dbReference type="PROSITE" id="PS50889">
    <property type="entry name" value="S4"/>
    <property type="match status" value="1"/>
</dbReference>
<dbReference type="SMART" id="SM00363">
    <property type="entry name" value="S4"/>
    <property type="match status" value="1"/>
</dbReference>
<evidence type="ECO:0000256" key="1">
    <source>
        <dbReference type="ARBA" id="ARBA00007465"/>
    </source>
</evidence>
<sequence>MHRRFKETSYIPFLLNPETRSDVIPVRCHFCESLRQARLLISHRKVCVNQEIVEHCHWKVSHGDIISFQEDYARIRGEEIRRFFYIESSLEERIGDFLNRPVRMWRRTKIKWYNLLKTKRGCRIVLEESFLQKLRSSMQKEDFEKTKKLFLGRLHRNFAEHKRKRRNLYHSKFLSKRTKDQKLDIPSLRIRSALLDFLDSFSLDRNSTDCSASDHEFTRKIKRLTKKMSRDIISKSKKLPNRYKKRVELPTHYSEVNYRTPKAVVSYRPNIGNIPHDIRLKDPNLLLRSGQGRGQNI</sequence>
<dbReference type="InterPro" id="IPR036986">
    <property type="entry name" value="S4_RNA-bd_sf"/>
</dbReference>
<dbReference type="PANTHER" id="PTHR11831:SF30">
    <property type="entry name" value="SMALL RIBOSOMAL SUBUNIT PROTEIN US4M"/>
    <property type="match status" value="1"/>
</dbReference>
<organism evidence="5">
    <name type="scientific">Codonopsis lanceolata</name>
    <dbReference type="NCBI Taxonomy" id="103999"/>
    <lineage>
        <taxon>Eukaryota</taxon>
        <taxon>Viridiplantae</taxon>
        <taxon>Streptophyta</taxon>
        <taxon>Embryophyta</taxon>
        <taxon>Tracheophyta</taxon>
        <taxon>Spermatophyta</taxon>
        <taxon>Magnoliopsida</taxon>
        <taxon>eudicotyledons</taxon>
        <taxon>Gunneridae</taxon>
        <taxon>Pentapetalae</taxon>
        <taxon>asterids</taxon>
        <taxon>campanulids</taxon>
        <taxon>Asterales</taxon>
        <taxon>Campanulaceae</taxon>
        <taxon>Codonopsis</taxon>
    </lineage>
</organism>
<dbReference type="GeneID" id="36954229"/>